<dbReference type="Pfam" id="PF00078">
    <property type="entry name" value="RVT_1"/>
    <property type="match status" value="1"/>
</dbReference>
<dbReference type="PROSITE" id="PS51523">
    <property type="entry name" value="ZF_HD_DIMER"/>
    <property type="match status" value="1"/>
</dbReference>
<evidence type="ECO:0000313" key="4">
    <source>
        <dbReference type="Proteomes" id="UP001151760"/>
    </source>
</evidence>
<dbReference type="EMBL" id="BQNB010018193">
    <property type="protein sequence ID" value="GJT71750.1"/>
    <property type="molecule type" value="Genomic_DNA"/>
</dbReference>
<comment type="caution">
    <text evidence="3">The sequence shown here is derived from an EMBL/GenBank/DDBJ whole genome shotgun (WGS) entry which is preliminary data.</text>
</comment>
<evidence type="ECO:0000256" key="1">
    <source>
        <dbReference type="SAM" id="MobiDB-lite"/>
    </source>
</evidence>
<accession>A0ABQ5G7W0</accession>
<keyword evidence="3" id="KW-0695">RNA-directed DNA polymerase</keyword>
<dbReference type="InterPro" id="IPR000477">
    <property type="entry name" value="RT_dom"/>
</dbReference>
<dbReference type="GO" id="GO:0003964">
    <property type="term" value="F:RNA-directed DNA polymerase activity"/>
    <property type="evidence" value="ECO:0007669"/>
    <property type="project" value="UniProtKB-KW"/>
</dbReference>
<organism evidence="3 4">
    <name type="scientific">Tanacetum coccineum</name>
    <dbReference type="NCBI Taxonomy" id="301880"/>
    <lineage>
        <taxon>Eukaryota</taxon>
        <taxon>Viridiplantae</taxon>
        <taxon>Streptophyta</taxon>
        <taxon>Embryophyta</taxon>
        <taxon>Tracheophyta</taxon>
        <taxon>Spermatophyta</taxon>
        <taxon>Magnoliopsida</taxon>
        <taxon>eudicotyledons</taxon>
        <taxon>Gunneridae</taxon>
        <taxon>Pentapetalae</taxon>
        <taxon>asterids</taxon>
        <taxon>campanulids</taxon>
        <taxon>Asterales</taxon>
        <taxon>Asteraceae</taxon>
        <taxon>Asteroideae</taxon>
        <taxon>Anthemideae</taxon>
        <taxon>Anthemidinae</taxon>
        <taxon>Tanacetum</taxon>
    </lineage>
</organism>
<feature type="region of interest" description="Disordered" evidence="1">
    <location>
        <begin position="1"/>
        <end position="23"/>
    </location>
</feature>
<reference evidence="3" key="2">
    <citation type="submission" date="2022-01" db="EMBL/GenBank/DDBJ databases">
        <authorList>
            <person name="Yamashiro T."/>
            <person name="Shiraishi A."/>
            <person name="Satake H."/>
            <person name="Nakayama K."/>
        </authorList>
    </citation>
    <scope>NUCLEOTIDE SEQUENCE</scope>
</reference>
<gene>
    <name evidence="3" type="ORF">Tco_1031036</name>
</gene>
<keyword evidence="3" id="KW-0548">Nucleotidyltransferase</keyword>
<sequence>MTKRRVILRREPPPSPPSMDSASNTVRVHVRYGECQRNHAANVGGYAVDGCREFMAVSEEEDTEGSLTCAACGCHRNFHRRVVETEAANCSDWNKVSGIPEVEFGRYHFKFLTQSTCVNGNGCVNMEILDQRTDLMMSLNDINSLETMEAAQKAKARWAIEGDENTKYFHVYLSMLFPHFATRFEKSEQYRAHLDTHFPNVLSMDQVEELERKVTYDEVKATVMMDIDILEALKYFLASGSFPRDIPKIYDAKLVKDFRPITLIGSVYKIITKILANRLCHMILDLISDVQSNFVANRQILDGPFILNELISWCKSKKYKAMIFKVDFEKAYDSVRFLSSSTGSVLVNGSPLSEFQFFKGLKHGDPLSLFLFILIMESLHISFSRVMQAGDWNDSNLSTIVHVLKCFFLASGLKINVSKSKIMGIRVESGVVERAATVVGYSTLTAPFTYLGVK</sequence>
<dbReference type="InterPro" id="IPR052343">
    <property type="entry name" value="Retrotransposon-Effector_Assoc"/>
</dbReference>
<reference evidence="3" key="1">
    <citation type="journal article" date="2022" name="Int. J. Mol. Sci.">
        <title>Draft Genome of Tanacetum Coccineum: Genomic Comparison of Closely Related Tanacetum-Family Plants.</title>
        <authorList>
            <person name="Yamashiro T."/>
            <person name="Shiraishi A."/>
            <person name="Nakayama K."/>
            <person name="Satake H."/>
        </authorList>
    </citation>
    <scope>NUCLEOTIDE SEQUENCE</scope>
</reference>
<protein>
    <submittedName>
        <fullName evidence="3">RNA-directed DNA polymerase, eukaryota</fullName>
    </submittedName>
</protein>
<dbReference type="Pfam" id="PF04770">
    <property type="entry name" value="ZF-HD_dimer"/>
    <property type="match status" value="1"/>
</dbReference>
<keyword evidence="3" id="KW-0808">Transferase</keyword>
<dbReference type="PANTHER" id="PTHR46890:SF48">
    <property type="entry name" value="RNA-DIRECTED DNA POLYMERASE"/>
    <property type="match status" value="1"/>
</dbReference>
<keyword evidence="4" id="KW-1185">Reference proteome</keyword>
<dbReference type="NCBIfam" id="TIGR01566">
    <property type="entry name" value="ZF_HD_prot_N"/>
    <property type="match status" value="1"/>
</dbReference>
<dbReference type="PANTHER" id="PTHR46890">
    <property type="entry name" value="NON-LTR RETROLELEMENT REVERSE TRANSCRIPTASE-LIKE PROTEIN-RELATED"/>
    <property type="match status" value="1"/>
</dbReference>
<dbReference type="CDD" id="cd01650">
    <property type="entry name" value="RT_nLTR_like"/>
    <property type="match status" value="1"/>
</dbReference>
<dbReference type="Proteomes" id="UP001151760">
    <property type="component" value="Unassembled WGS sequence"/>
</dbReference>
<proteinExistence type="predicted"/>
<feature type="domain" description="ZF-HD dimerization-type" evidence="2">
    <location>
        <begin position="32"/>
        <end position="82"/>
    </location>
</feature>
<feature type="non-terminal residue" evidence="3">
    <location>
        <position position="454"/>
    </location>
</feature>
<evidence type="ECO:0000313" key="3">
    <source>
        <dbReference type="EMBL" id="GJT71750.1"/>
    </source>
</evidence>
<dbReference type="InterPro" id="IPR006456">
    <property type="entry name" value="ZF_HD_homeobox_Cys/His_dimer"/>
</dbReference>
<evidence type="ECO:0000259" key="2">
    <source>
        <dbReference type="PROSITE" id="PS51523"/>
    </source>
</evidence>
<name>A0ABQ5G7W0_9ASTR</name>